<dbReference type="PANTHER" id="PTHR21077:SF5">
    <property type="entry name" value="CROSSOVER JUNCTION ENDONUCLEASE MMS4"/>
    <property type="match status" value="1"/>
</dbReference>
<evidence type="ECO:0000256" key="13">
    <source>
        <dbReference type="SAM" id="Coils"/>
    </source>
</evidence>
<dbReference type="GO" id="GO:0031573">
    <property type="term" value="P:mitotic intra-S DNA damage checkpoint signaling"/>
    <property type="evidence" value="ECO:0007669"/>
    <property type="project" value="TreeGrafter"/>
</dbReference>
<protein>
    <recommendedName>
        <fullName evidence="17">Crossover junction endonuclease EME1</fullName>
    </recommendedName>
</protein>
<feature type="region of interest" description="Disordered" evidence="14">
    <location>
        <begin position="253"/>
        <end position="281"/>
    </location>
</feature>
<dbReference type="GO" id="GO:0048476">
    <property type="term" value="C:Holliday junction resolvase complex"/>
    <property type="evidence" value="ECO:0007669"/>
    <property type="project" value="InterPro"/>
</dbReference>
<evidence type="ECO:0000256" key="14">
    <source>
        <dbReference type="SAM" id="MobiDB-lite"/>
    </source>
</evidence>
<evidence type="ECO:0000256" key="9">
    <source>
        <dbReference type="ARBA" id="ARBA00023172"/>
    </source>
</evidence>
<keyword evidence="9" id="KW-0233">DNA recombination</keyword>
<evidence type="ECO:0008006" key="17">
    <source>
        <dbReference type="Google" id="ProtNLM"/>
    </source>
</evidence>
<dbReference type="PANTHER" id="PTHR21077">
    <property type="entry name" value="EME1 PROTEIN"/>
    <property type="match status" value="1"/>
</dbReference>
<evidence type="ECO:0000256" key="6">
    <source>
        <dbReference type="ARBA" id="ARBA00022763"/>
    </source>
</evidence>
<keyword evidence="4" id="KW-0479">Metal-binding</keyword>
<sequence>MCDSDSSISSTENVEDDNQLDFDSDSTVIIETNSECISNKYTLLQDIRQFTESELDVNNLVKSNDASSQILNKNVKPITHSEKDNVLDKSASSFVHNSSSDDDIHLDVDAIIKKYTSTGYTLPNANSEYNNVVPNNNHEPIEISSDEDDLPRIKIRSVTSVPKSDISHDKDVTEICSSNDYFNSQTSSFKSASSEFKETKTLMNTELNENLCSTSGTSLASIPLSFNCNDVFANDCNDDLFTQYGIRCDSDNDDVPKIPDITEENSTKNKSGNRKRKLNDDTENKRLVKAAERIKKREEAEQAKLLKQALQIANKNMKPEECIKFITVMLDTEIMNERYGGEILNALQGAEVTYKLQSQLIPYTITWNRKLQTHFLDENEKLIPTSEIVETDEVLLIMNWKQIIELIHNRSLLAHIKSLQSVKCNKKLFLVIYGLENYFRYHKNKKQQEVRSEISQNTQKNTNKHDKNFKDVPKIGKKQLQFALTELQILCSCCHRLIDGPQDLAMMILQFTKSIAQASYKLEKHQKQEAEWYICGDNKDCVRVDKNGNGLQRLWQQQLTTFPLARLEHAEAIITQYSTPLSLMEAYDNCTKMQGEKLLQDIQIRRAAGPLTNVRKIGPELSKKIYTFFTSVDGNSVL</sequence>
<evidence type="ECO:0000256" key="3">
    <source>
        <dbReference type="ARBA" id="ARBA00022722"/>
    </source>
</evidence>
<organism evidence="15 16">
    <name type="scientific">Ignelater luminosus</name>
    <name type="common">Cucubano</name>
    <name type="synonym">Pyrophorus luminosus</name>
    <dbReference type="NCBI Taxonomy" id="2038154"/>
    <lineage>
        <taxon>Eukaryota</taxon>
        <taxon>Metazoa</taxon>
        <taxon>Ecdysozoa</taxon>
        <taxon>Arthropoda</taxon>
        <taxon>Hexapoda</taxon>
        <taxon>Insecta</taxon>
        <taxon>Pterygota</taxon>
        <taxon>Neoptera</taxon>
        <taxon>Endopterygota</taxon>
        <taxon>Coleoptera</taxon>
        <taxon>Polyphaga</taxon>
        <taxon>Elateriformia</taxon>
        <taxon>Elateroidea</taxon>
        <taxon>Elateridae</taxon>
        <taxon>Agrypninae</taxon>
        <taxon>Pyrophorini</taxon>
        <taxon>Ignelater</taxon>
    </lineage>
</organism>
<reference evidence="15" key="1">
    <citation type="submission" date="2019-08" db="EMBL/GenBank/DDBJ databases">
        <title>The genome of the North American firefly Photinus pyralis.</title>
        <authorList>
            <consortium name="Photinus pyralis genome working group"/>
            <person name="Fallon T.R."/>
            <person name="Sander Lower S.E."/>
            <person name="Weng J.-K."/>
        </authorList>
    </citation>
    <scope>NUCLEOTIDE SEQUENCE</scope>
    <source>
        <strain evidence="15">TRF0915ILg1</strain>
        <tissue evidence="15">Whole body</tissue>
    </source>
</reference>
<dbReference type="GO" id="GO:0000712">
    <property type="term" value="P:resolution of meiotic recombination intermediates"/>
    <property type="evidence" value="ECO:0007669"/>
    <property type="project" value="TreeGrafter"/>
</dbReference>
<feature type="compositionally biased region" description="Polar residues" evidence="14">
    <location>
        <begin position="1"/>
        <end position="12"/>
    </location>
</feature>
<dbReference type="CDD" id="cd20083">
    <property type="entry name" value="XPF_nuclease_EME"/>
    <property type="match status" value="1"/>
</dbReference>
<evidence type="ECO:0000256" key="8">
    <source>
        <dbReference type="ARBA" id="ARBA00022842"/>
    </source>
</evidence>
<keyword evidence="7" id="KW-0378">Hydrolase</keyword>
<feature type="region of interest" description="Disordered" evidence="14">
    <location>
        <begin position="1"/>
        <end position="20"/>
    </location>
</feature>
<keyword evidence="10" id="KW-0234">DNA repair</keyword>
<dbReference type="GO" id="GO:0031297">
    <property type="term" value="P:replication fork processing"/>
    <property type="evidence" value="ECO:0007669"/>
    <property type="project" value="TreeGrafter"/>
</dbReference>
<accession>A0A8K0C8H2</accession>
<gene>
    <name evidence="15" type="ORF">ILUMI_25454</name>
</gene>
<name>A0A8K0C8H2_IGNLU</name>
<keyword evidence="11" id="KW-0539">Nucleus</keyword>
<dbReference type="GO" id="GO:0046872">
    <property type="term" value="F:metal ion binding"/>
    <property type="evidence" value="ECO:0007669"/>
    <property type="project" value="UniProtKB-KW"/>
</dbReference>
<evidence type="ECO:0000256" key="2">
    <source>
        <dbReference type="ARBA" id="ARBA00004123"/>
    </source>
</evidence>
<dbReference type="Proteomes" id="UP000801492">
    <property type="component" value="Unassembled WGS sequence"/>
</dbReference>
<evidence type="ECO:0000256" key="7">
    <source>
        <dbReference type="ARBA" id="ARBA00022801"/>
    </source>
</evidence>
<evidence type="ECO:0000313" key="16">
    <source>
        <dbReference type="Proteomes" id="UP000801492"/>
    </source>
</evidence>
<evidence type="ECO:0000256" key="10">
    <source>
        <dbReference type="ARBA" id="ARBA00023204"/>
    </source>
</evidence>
<dbReference type="GO" id="GO:0006302">
    <property type="term" value="P:double-strand break repair"/>
    <property type="evidence" value="ECO:0007669"/>
    <property type="project" value="TreeGrafter"/>
</dbReference>
<evidence type="ECO:0000256" key="1">
    <source>
        <dbReference type="ARBA" id="ARBA00001946"/>
    </source>
</evidence>
<feature type="coiled-coil region" evidence="13">
    <location>
        <begin position="288"/>
        <end position="316"/>
    </location>
</feature>
<dbReference type="AlphaFoldDB" id="A0A8K0C8H2"/>
<dbReference type="Gene3D" id="3.40.50.10130">
    <property type="match status" value="1"/>
</dbReference>
<dbReference type="InterPro" id="IPR047524">
    <property type="entry name" value="XPF_nuclease_EME1_plant/arthr"/>
</dbReference>
<evidence type="ECO:0000256" key="11">
    <source>
        <dbReference type="ARBA" id="ARBA00023242"/>
    </source>
</evidence>
<dbReference type="GO" id="GO:0005634">
    <property type="term" value="C:nucleus"/>
    <property type="evidence" value="ECO:0007669"/>
    <property type="project" value="UniProtKB-SubCell"/>
</dbReference>
<evidence type="ECO:0000256" key="4">
    <source>
        <dbReference type="ARBA" id="ARBA00022723"/>
    </source>
</evidence>
<dbReference type="InterPro" id="IPR042530">
    <property type="entry name" value="EME1/EME2_C"/>
</dbReference>
<evidence type="ECO:0000313" key="15">
    <source>
        <dbReference type="EMBL" id="KAF2880712.1"/>
    </source>
</evidence>
<keyword evidence="8" id="KW-0460">Magnesium</keyword>
<dbReference type="EMBL" id="VTPC01090922">
    <property type="protein sequence ID" value="KAF2880712.1"/>
    <property type="molecule type" value="Genomic_DNA"/>
</dbReference>
<dbReference type="Pfam" id="PF21292">
    <property type="entry name" value="EME1-MUS81_C"/>
    <property type="match status" value="1"/>
</dbReference>
<keyword evidence="13" id="KW-0175">Coiled coil</keyword>
<dbReference type="OrthoDB" id="343092at2759"/>
<dbReference type="InterPro" id="IPR033310">
    <property type="entry name" value="Mms4/EME1/EME2"/>
</dbReference>
<keyword evidence="6" id="KW-0227">DNA damage</keyword>
<keyword evidence="5" id="KW-0255">Endonuclease</keyword>
<proteinExistence type="predicted"/>
<dbReference type="GO" id="GO:0008821">
    <property type="term" value="F:crossover junction DNA endonuclease activity"/>
    <property type="evidence" value="ECO:0007669"/>
    <property type="project" value="TreeGrafter"/>
</dbReference>
<dbReference type="Gene3D" id="1.10.150.670">
    <property type="entry name" value="Crossover junction endonuclease EME1, DNA-binding domain"/>
    <property type="match status" value="1"/>
</dbReference>
<keyword evidence="16" id="KW-1185">Reference proteome</keyword>
<comment type="cofactor">
    <cofactor evidence="1">
        <name>Mg(2+)</name>
        <dbReference type="ChEBI" id="CHEBI:18420"/>
    </cofactor>
</comment>
<keyword evidence="3" id="KW-0540">Nuclease</keyword>
<evidence type="ECO:0000256" key="12">
    <source>
        <dbReference type="ARBA" id="ARBA00023254"/>
    </source>
</evidence>
<keyword evidence="12" id="KW-0469">Meiosis</keyword>
<comment type="caution">
    <text evidence="15">The sequence shown here is derived from an EMBL/GenBank/DDBJ whole genome shotgun (WGS) entry which is preliminary data.</text>
</comment>
<evidence type="ECO:0000256" key="5">
    <source>
        <dbReference type="ARBA" id="ARBA00022759"/>
    </source>
</evidence>
<comment type="subcellular location">
    <subcellularLocation>
        <location evidence="2">Nucleus</location>
    </subcellularLocation>
</comment>